<dbReference type="SMART" id="SM01026">
    <property type="entry name" value="Beach"/>
    <property type="match status" value="1"/>
</dbReference>
<dbReference type="PANTHER" id="PTHR13743:SF161">
    <property type="entry name" value="BEIGE_BEACH DOMAIN CONTAINING PROTEIN"/>
    <property type="match status" value="1"/>
</dbReference>
<dbReference type="InterPro" id="IPR000409">
    <property type="entry name" value="BEACH_dom"/>
</dbReference>
<dbReference type="EMBL" id="MLAK01000476">
    <property type="protein sequence ID" value="OHT13798.1"/>
    <property type="molecule type" value="Genomic_DNA"/>
</dbReference>
<dbReference type="PANTHER" id="PTHR13743">
    <property type="entry name" value="BEIGE/BEACH-RELATED"/>
    <property type="match status" value="1"/>
</dbReference>
<protein>
    <recommendedName>
        <fullName evidence="1">BEACH domain-containing protein</fullName>
    </recommendedName>
</protein>
<dbReference type="RefSeq" id="XP_068366934.1">
    <property type="nucleotide sequence ID" value="XM_068498726.1"/>
</dbReference>
<dbReference type="InterPro" id="IPR050865">
    <property type="entry name" value="BEACH_Domain"/>
</dbReference>
<dbReference type="SUPFAM" id="SSF50978">
    <property type="entry name" value="WD40 repeat-like"/>
    <property type="match status" value="1"/>
</dbReference>
<dbReference type="PROSITE" id="PS50197">
    <property type="entry name" value="BEACH"/>
    <property type="match status" value="1"/>
</dbReference>
<dbReference type="VEuPathDB" id="TrichDB:TRFO_16026"/>
<dbReference type="InterPro" id="IPR036372">
    <property type="entry name" value="BEACH_dom_sf"/>
</dbReference>
<evidence type="ECO:0000259" key="1">
    <source>
        <dbReference type="PROSITE" id="PS50197"/>
    </source>
</evidence>
<evidence type="ECO:0000313" key="2">
    <source>
        <dbReference type="EMBL" id="OHT13798.1"/>
    </source>
</evidence>
<accession>A0A1J4KVS4</accession>
<dbReference type="OrthoDB" id="10672230at2759"/>
<dbReference type="SUPFAM" id="SSF81837">
    <property type="entry name" value="BEACH domain"/>
    <property type="match status" value="1"/>
</dbReference>
<dbReference type="SUPFAM" id="SSF49899">
    <property type="entry name" value="Concanavalin A-like lectins/glucanases"/>
    <property type="match status" value="1"/>
</dbReference>
<dbReference type="Proteomes" id="UP000179807">
    <property type="component" value="Unassembled WGS sequence"/>
</dbReference>
<dbReference type="CDD" id="cd06071">
    <property type="entry name" value="Beach"/>
    <property type="match status" value="1"/>
</dbReference>
<evidence type="ECO:0000313" key="3">
    <source>
        <dbReference type="Proteomes" id="UP000179807"/>
    </source>
</evidence>
<dbReference type="Gene3D" id="2.60.120.200">
    <property type="match status" value="1"/>
</dbReference>
<dbReference type="Gene3D" id="1.10.1540.10">
    <property type="entry name" value="BEACH domain"/>
    <property type="match status" value="1"/>
</dbReference>
<reference evidence="2" key="1">
    <citation type="submission" date="2016-10" db="EMBL/GenBank/DDBJ databases">
        <authorList>
            <person name="Benchimol M."/>
            <person name="Almeida L.G."/>
            <person name="Vasconcelos A.T."/>
            <person name="Perreira-Neves A."/>
            <person name="Rosa I.A."/>
            <person name="Tasca T."/>
            <person name="Bogo M.R."/>
            <person name="de Souza W."/>
        </authorList>
    </citation>
    <scope>NUCLEOTIDE SEQUENCE [LARGE SCALE GENOMIC DNA]</scope>
    <source>
        <strain evidence="2">K</strain>
    </source>
</reference>
<organism evidence="2 3">
    <name type="scientific">Tritrichomonas foetus</name>
    <dbReference type="NCBI Taxonomy" id="1144522"/>
    <lineage>
        <taxon>Eukaryota</taxon>
        <taxon>Metamonada</taxon>
        <taxon>Parabasalia</taxon>
        <taxon>Tritrichomonadida</taxon>
        <taxon>Tritrichomonadidae</taxon>
        <taxon>Tritrichomonas</taxon>
    </lineage>
</organism>
<proteinExistence type="predicted"/>
<dbReference type="InterPro" id="IPR013320">
    <property type="entry name" value="ConA-like_dom_sf"/>
</dbReference>
<gene>
    <name evidence="2" type="ORF">TRFO_16026</name>
</gene>
<dbReference type="GeneID" id="94833430"/>
<feature type="domain" description="BEACH" evidence="1">
    <location>
        <begin position="1915"/>
        <end position="2181"/>
    </location>
</feature>
<keyword evidence="3" id="KW-1185">Reference proteome</keyword>
<dbReference type="InterPro" id="IPR036322">
    <property type="entry name" value="WD40_repeat_dom_sf"/>
</dbReference>
<dbReference type="Pfam" id="PF02138">
    <property type="entry name" value="Beach"/>
    <property type="match status" value="1"/>
</dbReference>
<sequence length="2468" mass="288772">MKILSKYELIKIILSKKIDKSDFPLLNDDIRSLLGNVYLDIPQFQNIEIHKICEEMKNASFDIIMTKHNYTFPVQPLILNKLANHQDNFSTSINSISLYTFYTWITINMLLLKGETINCLQTFLSILLRIAEKSYHSSKEDEIRLLAISCFIDLIKTIFLDDRISCDFAEIFQFIKFLFTSNSILPDGTSAIFSIIAHKVINQNTPMNEIAREFLNTVLSITTKDNKIIDREVICEILEIICNYIVNLDSLCLNFFLSVSDIVPIQFISDIFEPILIQMFALQTDTFLGPFENDNTKCSEFCVIQQTIRNYFHPPNNPNQLLDLPDISGVIPEFLTYDKMLNQELYQKIMILIPIIMKREENVALFIICVSKILTKTIEKSHTKIFDYMAIVFCFIESIISVFKITLPYQFIYNDVLFNPNTTIFCQCKNFRQLNTLRQTALSIIIQDQASILKKALSNSSFYPELFIECIYRLQILKNNISQNTRPLAEILMLIMIEYRRYDHIMICAQARKVILVYFSDFLLHQNLKNVFTLPFFIKTFLTLLFENPIRLQLLQILSHILSNLTFAEGLVINKYLNKLIDVACHELVSVDAISLLSDLIKALNEASLFNSNVSSFVREIAPNLCHNILKITCDDDDKSENILMELITFLAATSHECTLKADELSLIESAILHLSNTRPKNQIMDKLVQVIAGKQMSVLLPNFEIQQSKILCSFIRIFINSNYIYKALNIIYELCLFSSSNCIKCHEGELDILIIDYIRKWKIEEKFEINIDTKKVDHFLNLFVKIASVVSSVSVVQRFFSLLCPIDLNLLSSIHESILLALNNILLASKSIPSATLPMTPLCSLQIHGINSTSFEDGFSFVFWVYLTTNSNQFKQCIFKLDDGRYHVFRLIFIGGNLKLKIQNGTDFYHGYFELNAPLKTWIMITMTLDQSKNSHEATARIYLNNIFKKSISKFSTFLPTTNLISCTVNESLKHLSDLKIFPLLGLFMLSKQLNVNEIIQLYFEGPRQICASRYGAIFAYIPHDISQYTTFVSLLKSNSISENHEPILSRKWNVSFFDILLNFCKVSLVIPIFQQIATPNIYGEEFKYLAETGVEILHNIFSLSELAQKSFYKDKGFRIISYLLQNTNSRIYINYNLYSRFFTMIYSITYIKLRQQLLDSIVLNIEIWSLSDSKNLNRIIKHWGRMVYPSCKIMIYELRSFSWFLIIVHSYFGDSNVKYSPENRSIIIEIVNDIYKNGITQTDIFLLIGYISAYANNPDILEKIDFIKLLTSIISNKSIIEELQINISHILIYLHPLFEIDDDNLIFCLIDCIIMVYRLNYEISQSLNDYLDFILDKIQNHVFNDHVFNKLLKNWKENTPELFNVVCYSAILKGEIYILDIISQKPKYCIITDESYMLWPTFMTFFVSKKHVDKVLLFLIDVFSNCWDKVFYSINLIGRATKRFKKMDVIKHSILILMSQHISTTENLIQLLNIIKHFIIYRYKNCESSVSKQITSYCNQYYSNMYLCKASTKPKKRHICYHHNIYRFLVNSITEYGNENNFDTIGLRFTNDNSWMDADLALISIKLFNNYNITQFFDIMLVYYHFLEKNNQKIEGQEEVLILFRKYIKQNSISKVDYSKYHQFFSLIESFFINKVDDLHHDIIAFEKKISNKIIRFLSALPLIFPNESNYKYIEQNLNNLISHFLEKQGYTLKQNMKEWSHLWRSLTVDRAPWADSLLIYDEISEGDSENKIFERLNKISKRDNSFCSNFCPLKIRRSFNSIFQNHLNLFNNSQMNTLRQFYEEKCKLSFYKQEKINQTISLTIHSHFFKYDINTKEYLKCHIRSINNNKPAQLTLSKRSLILTSNGISKEIFVRDIYYILYRTKNNIFSGLEIFTNKKESIWLEFDGNKFRTILPRIRIMPSVNIKNLQLQNFETFFQEQSFTNDWINMKITNFEYLMMLNIFSGRSFNDISQYPIFPWILTDYESDEIDFDNANVFRDFSKPICQFDSGKIDHNEFDNSNEICNYLIRLEPFFTYFSNKTNTFNPENNFNSISKTYEFALKNPSCYQELIPEFFFQPEFLRNLNQLQISNLGLLNDVQLPNWANGSTTKFIYLHRKALESNHVSKHLNKWIDLIWGINRKNKSFIQLFKTDFHPKRILKSTESNILFDAHKKIHLSLDSTFILAKMSYTKGFKPKFSFHLLDKSGFLQTYSFDLSFFLKIDDIKSSNHLKNKPIFIDSSMISPSFYENDKICFVEKNQTNLKIFNFDKGNFVKTLQFQLDIVSITNEMDGWLAVSSKDAVISLYYNYDKILPSISSFRDSIKCMCISTKFDSLVCGTRDNWLLFCRLSRPSINLMKEIDGRPQKILITESMGFVVVYLTKINHGKLYHYLNLYTINGDLIKSKESALVSVITSAKNTSGFDYLILADSNNNIFIFEAFYLDFKAPFYSCDSKVISLYYINDLSFIVVICENGTMHFIFQSINK</sequence>
<comment type="caution">
    <text evidence="2">The sequence shown here is derived from an EMBL/GenBank/DDBJ whole genome shotgun (WGS) entry which is preliminary data.</text>
</comment>
<name>A0A1J4KVS4_9EUKA</name>